<dbReference type="CDD" id="cd05233">
    <property type="entry name" value="SDR_c"/>
    <property type="match status" value="1"/>
</dbReference>
<dbReference type="Gene3D" id="3.40.50.720">
    <property type="entry name" value="NAD(P)-binding Rossmann-like Domain"/>
    <property type="match status" value="1"/>
</dbReference>
<dbReference type="PRINTS" id="PR00080">
    <property type="entry name" value="SDRFAMILY"/>
</dbReference>
<protein>
    <submittedName>
        <fullName evidence="3">SDR family oxidoreductase</fullName>
    </submittedName>
</protein>
<dbReference type="PANTHER" id="PTHR42760:SF40">
    <property type="entry name" value="3-OXOACYL-[ACYL-CARRIER-PROTEIN] REDUCTASE, CHLOROPLASTIC"/>
    <property type="match status" value="1"/>
</dbReference>
<dbReference type="SUPFAM" id="SSF51735">
    <property type="entry name" value="NAD(P)-binding Rossmann-fold domains"/>
    <property type="match status" value="1"/>
</dbReference>
<dbReference type="InterPro" id="IPR002347">
    <property type="entry name" value="SDR_fam"/>
</dbReference>
<dbReference type="Pfam" id="PF13561">
    <property type="entry name" value="adh_short_C2"/>
    <property type="match status" value="1"/>
</dbReference>
<sequence length="274" mass="28756">MPSMRTWSRKRRSSPSSARSGRRNRRMADNAGPRRIAVLGGAGGIGRALVASLLDQGDEVIVLDLQASLMRHALAAPGIAIDVCDAASVTRAFADLAARWETMDGFVNLAGYNSQLLPLAETPGDYFDDVIAGNLRGVFLACRAAIPLMAEGGSVVNVASGLAANIRPGYGAYSASKAGVIAMTKTFAVENAPRLRFNAVAPGLVDTAFLRGGTGRSDEDQASIVPLEAYRAMTPMKRLALPDDIVGPIAFLLSQASGFMTGQVLWVNGGGYMP</sequence>
<dbReference type="Proteomes" id="UP000316801">
    <property type="component" value="Unassembled WGS sequence"/>
</dbReference>
<comment type="caution">
    <text evidence="3">The sequence shown here is derived from an EMBL/GenBank/DDBJ whole genome shotgun (WGS) entry which is preliminary data.</text>
</comment>
<reference evidence="3 4" key="1">
    <citation type="submission" date="2019-07" db="EMBL/GenBank/DDBJ databases">
        <title>Ln-dependent methylotrophs.</title>
        <authorList>
            <person name="Tani A."/>
        </authorList>
    </citation>
    <scope>NUCLEOTIDE SEQUENCE [LARGE SCALE GENOMIC DNA]</scope>
    <source>
        <strain evidence="3 4">SM12</strain>
    </source>
</reference>
<evidence type="ECO:0000313" key="3">
    <source>
        <dbReference type="EMBL" id="TRL41186.1"/>
    </source>
</evidence>
<dbReference type="InterPro" id="IPR020904">
    <property type="entry name" value="Sc_DH/Rdtase_CS"/>
</dbReference>
<dbReference type="GO" id="GO:0030497">
    <property type="term" value="P:fatty acid elongation"/>
    <property type="evidence" value="ECO:0007669"/>
    <property type="project" value="TreeGrafter"/>
</dbReference>
<dbReference type="PANTHER" id="PTHR42760">
    <property type="entry name" value="SHORT-CHAIN DEHYDROGENASES/REDUCTASES FAMILY MEMBER"/>
    <property type="match status" value="1"/>
</dbReference>
<organism evidence="3 4">
    <name type="scientific">Rhizobium straminoryzae</name>
    <dbReference type="NCBI Taxonomy" id="1387186"/>
    <lineage>
        <taxon>Bacteria</taxon>
        <taxon>Pseudomonadati</taxon>
        <taxon>Pseudomonadota</taxon>
        <taxon>Alphaproteobacteria</taxon>
        <taxon>Hyphomicrobiales</taxon>
        <taxon>Rhizobiaceae</taxon>
        <taxon>Rhizobium/Agrobacterium group</taxon>
        <taxon>Rhizobium</taxon>
    </lineage>
</organism>
<keyword evidence="4" id="KW-1185">Reference proteome</keyword>
<dbReference type="PROSITE" id="PS00061">
    <property type="entry name" value="ADH_SHORT"/>
    <property type="match status" value="1"/>
</dbReference>
<dbReference type="InterPro" id="IPR036291">
    <property type="entry name" value="NAD(P)-bd_dom_sf"/>
</dbReference>
<comment type="similarity">
    <text evidence="1">Belongs to the short-chain dehydrogenases/reductases (SDR) family.</text>
</comment>
<dbReference type="GO" id="GO:0016616">
    <property type="term" value="F:oxidoreductase activity, acting on the CH-OH group of donors, NAD or NADP as acceptor"/>
    <property type="evidence" value="ECO:0007669"/>
    <property type="project" value="TreeGrafter"/>
</dbReference>
<dbReference type="AlphaFoldDB" id="A0A549TF99"/>
<evidence type="ECO:0000256" key="1">
    <source>
        <dbReference type="ARBA" id="ARBA00006484"/>
    </source>
</evidence>
<proteinExistence type="inferred from homology"/>
<accession>A0A549TF99</accession>
<dbReference type="PRINTS" id="PR00081">
    <property type="entry name" value="GDHRDH"/>
</dbReference>
<evidence type="ECO:0000313" key="4">
    <source>
        <dbReference type="Proteomes" id="UP000316801"/>
    </source>
</evidence>
<gene>
    <name evidence="3" type="ORF">FNA46_04400</name>
</gene>
<name>A0A549TF99_9HYPH</name>
<evidence type="ECO:0000256" key="2">
    <source>
        <dbReference type="SAM" id="MobiDB-lite"/>
    </source>
</evidence>
<feature type="region of interest" description="Disordered" evidence="2">
    <location>
        <begin position="1"/>
        <end position="27"/>
    </location>
</feature>
<dbReference type="EMBL" id="VJMG01000010">
    <property type="protein sequence ID" value="TRL41186.1"/>
    <property type="molecule type" value="Genomic_DNA"/>
</dbReference>